<feature type="transmembrane region" description="Helical" evidence="1">
    <location>
        <begin position="102"/>
        <end position="125"/>
    </location>
</feature>
<keyword evidence="1" id="KW-1133">Transmembrane helix</keyword>
<keyword evidence="1" id="KW-0472">Membrane</keyword>
<dbReference type="KEGG" id="bsb:Bresu_1346"/>
<evidence type="ECO:0000256" key="1">
    <source>
        <dbReference type="SAM" id="Phobius"/>
    </source>
</evidence>
<gene>
    <name evidence="2" type="ordered locus">Bresu_1346</name>
</gene>
<feature type="transmembrane region" description="Helical" evidence="1">
    <location>
        <begin position="137"/>
        <end position="157"/>
    </location>
</feature>
<dbReference type="BioCyc" id="BSUB633149:G1GM8-1340-MONOMER"/>
<evidence type="ECO:0000313" key="2">
    <source>
        <dbReference type="EMBL" id="ADL00658.1"/>
    </source>
</evidence>
<organism evidence="2 3">
    <name type="scientific">Brevundimonas subvibrioides (strain ATCC 15264 / DSM 4735 / LMG 14903 / NBRC 16000 / CB 81)</name>
    <name type="common">Caulobacter subvibrioides</name>
    <dbReference type="NCBI Taxonomy" id="633149"/>
    <lineage>
        <taxon>Bacteria</taxon>
        <taxon>Pseudomonadati</taxon>
        <taxon>Pseudomonadota</taxon>
        <taxon>Alphaproteobacteria</taxon>
        <taxon>Caulobacterales</taxon>
        <taxon>Caulobacteraceae</taxon>
        <taxon>Brevundimonas</taxon>
    </lineage>
</organism>
<evidence type="ECO:0000313" key="3">
    <source>
        <dbReference type="Proteomes" id="UP000002696"/>
    </source>
</evidence>
<dbReference type="RefSeq" id="WP_013268761.1">
    <property type="nucleotide sequence ID" value="NC_014375.1"/>
</dbReference>
<dbReference type="AlphaFoldDB" id="D9QFU4"/>
<keyword evidence="3" id="KW-1185">Reference proteome</keyword>
<dbReference type="EMBL" id="CP002102">
    <property type="protein sequence ID" value="ADL00658.1"/>
    <property type="molecule type" value="Genomic_DNA"/>
</dbReference>
<dbReference type="STRING" id="633149.Bresu_1346"/>
<proteinExistence type="predicted"/>
<protein>
    <submittedName>
        <fullName evidence="2">Uncharacterized protein</fullName>
    </submittedName>
</protein>
<sequence length="172" mass="17686">MSDWIKAFNPTSPITTEAEAEGAARASAVAMFIGAAVGVVSVVWTLANPGEIQAALDSVNQANPDAAAAAAAGAQVGLWLAGGLAVLQLILGLVQWRNPGKLLAILFLVLVLFGIVSTAATPLIAGAMPNIPVTPMWQIALSLVVMAVQLILLIAGLRGISRLDRLQMEGAR</sequence>
<feature type="transmembrane region" description="Helical" evidence="1">
    <location>
        <begin position="67"/>
        <end position="90"/>
    </location>
</feature>
<dbReference type="Proteomes" id="UP000002696">
    <property type="component" value="Chromosome"/>
</dbReference>
<feature type="transmembrane region" description="Helical" evidence="1">
    <location>
        <begin position="28"/>
        <end position="47"/>
    </location>
</feature>
<keyword evidence="1" id="KW-0812">Transmembrane</keyword>
<dbReference type="InParanoid" id="D9QFU4"/>
<dbReference type="OrthoDB" id="7204108at2"/>
<dbReference type="HOGENOM" id="CLU_1718827_0_0_5"/>
<name>D9QFU4_BRESC</name>
<reference evidence="3" key="1">
    <citation type="journal article" date="2011" name="J. Bacteriol.">
        <title>Genome sequences of eight morphologically diverse alphaproteobacteria.</title>
        <authorList>
            <consortium name="US DOE Joint Genome Institute"/>
            <person name="Brown P.J."/>
            <person name="Kysela D.T."/>
            <person name="Buechlein A."/>
            <person name="Hemmerich C."/>
            <person name="Brun Y.V."/>
        </authorList>
    </citation>
    <scope>NUCLEOTIDE SEQUENCE [LARGE SCALE GENOMIC DNA]</scope>
    <source>
        <strain evidence="3">ATCC 15264 / DSM 4735 / LMG 14903 / NBRC 16000 / CB 81</strain>
    </source>
</reference>
<accession>D9QFU4</accession>